<accession>A0A4P8XUI7</accession>
<dbReference type="RefSeq" id="WP_138227181.1">
    <property type="nucleotide sequence ID" value="NZ_CP040396.1"/>
</dbReference>
<feature type="transmembrane region" description="Helical" evidence="1">
    <location>
        <begin position="108"/>
        <end position="131"/>
    </location>
</feature>
<evidence type="ECO:0000313" key="3">
    <source>
        <dbReference type="Proteomes" id="UP000300879"/>
    </source>
</evidence>
<dbReference type="PANTHER" id="PTHR37305:SF1">
    <property type="entry name" value="MEMBRANE PROTEIN"/>
    <property type="match status" value="1"/>
</dbReference>
<protein>
    <submittedName>
        <fullName evidence="2">Putative membrane protein</fullName>
    </submittedName>
</protein>
<dbReference type="EMBL" id="CP040396">
    <property type="protein sequence ID" value="QCT04479.1"/>
    <property type="molecule type" value="Genomic_DNA"/>
</dbReference>
<feature type="transmembrane region" description="Helical" evidence="1">
    <location>
        <begin position="174"/>
        <end position="192"/>
    </location>
</feature>
<name>A0A4P8XUI7_9BACL</name>
<dbReference type="GO" id="GO:0005886">
    <property type="term" value="C:plasma membrane"/>
    <property type="evidence" value="ECO:0007669"/>
    <property type="project" value="UniProtKB-SubCell"/>
</dbReference>
<gene>
    <name evidence="2" type="ORF">E6C60_3772</name>
</gene>
<evidence type="ECO:0000256" key="1">
    <source>
        <dbReference type="SAM" id="Phobius"/>
    </source>
</evidence>
<dbReference type="OrthoDB" id="8613028at2"/>
<feature type="transmembrane region" description="Helical" evidence="1">
    <location>
        <begin position="21"/>
        <end position="39"/>
    </location>
</feature>
<feature type="transmembrane region" description="Helical" evidence="1">
    <location>
        <begin position="65"/>
        <end position="87"/>
    </location>
</feature>
<organism evidence="2 3">
    <name type="scientific">Paenibacillus algicola</name>
    <dbReference type="NCBI Taxonomy" id="2565926"/>
    <lineage>
        <taxon>Bacteria</taxon>
        <taxon>Bacillati</taxon>
        <taxon>Bacillota</taxon>
        <taxon>Bacilli</taxon>
        <taxon>Bacillales</taxon>
        <taxon>Paenibacillaceae</taxon>
        <taxon>Paenibacillus</taxon>
    </lineage>
</organism>
<sequence>MRSFVKLTINEWLKMFKKKSFVLPYALLAAMAFGIAYLIDSFASGSSTTLEFAQLAVSTQGMGQMMTLLAIVSTAGLVSMEFSFGTIKLLLVRAQSRSKILASKYTAILMYLVTLAAFTLAAGLAAGALFFEASGGNMTFIDLLWSTLYSLVYTLLYVTITFVVSIVTRSTGAAIGIGMFLIVAQGLANQLLTRYNWYKYLPFVNVDLSIYRDGGTGPLPGMSLTFSASLLAVYLLLFLAVGFWTFHKRDVA</sequence>
<dbReference type="Proteomes" id="UP000300879">
    <property type="component" value="Chromosome"/>
</dbReference>
<feature type="transmembrane region" description="Helical" evidence="1">
    <location>
        <begin position="143"/>
        <end position="167"/>
    </location>
</feature>
<dbReference type="Pfam" id="PF12679">
    <property type="entry name" value="ABC2_membrane_2"/>
    <property type="match status" value="1"/>
</dbReference>
<dbReference type="PANTHER" id="PTHR37305">
    <property type="entry name" value="INTEGRAL MEMBRANE PROTEIN-RELATED"/>
    <property type="match status" value="1"/>
</dbReference>
<proteinExistence type="predicted"/>
<keyword evidence="3" id="KW-1185">Reference proteome</keyword>
<keyword evidence="1" id="KW-0812">Transmembrane</keyword>
<reference evidence="2 3" key="1">
    <citation type="submission" date="2019-05" db="EMBL/GenBank/DDBJ databases">
        <authorList>
            <person name="Chen C."/>
        </authorList>
    </citation>
    <scope>NUCLEOTIDE SEQUENCE [LARGE SCALE GENOMIC DNA]</scope>
    <source>
        <strain evidence="2 3">HB172198</strain>
    </source>
</reference>
<dbReference type="KEGG" id="palo:E6C60_3772"/>
<dbReference type="GO" id="GO:0140359">
    <property type="term" value="F:ABC-type transporter activity"/>
    <property type="evidence" value="ECO:0007669"/>
    <property type="project" value="InterPro"/>
</dbReference>
<keyword evidence="1" id="KW-1133">Transmembrane helix</keyword>
<dbReference type="AlphaFoldDB" id="A0A4P8XUI7"/>
<keyword evidence="1" id="KW-0472">Membrane</keyword>
<feature type="transmembrane region" description="Helical" evidence="1">
    <location>
        <begin position="226"/>
        <end position="246"/>
    </location>
</feature>
<evidence type="ECO:0000313" key="2">
    <source>
        <dbReference type="EMBL" id="QCT04479.1"/>
    </source>
</evidence>